<protein>
    <recommendedName>
        <fullName evidence="14">P-loop containing nucleoside triphosphate hydrolase protein</fullName>
    </recommendedName>
</protein>
<keyword evidence="1" id="KW-0677">Repeat</keyword>
<feature type="domain" description="RNase III" evidence="8">
    <location>
        <begin position="1204"/>
        <end position="1427"/>
    </location>
</feature>
<feature type="compositionally biased region" description="Basic and acidic residues" evidence="7">
    <location>
        <begin position="1650"/>
        <end position="1659"/>
    </location>
</feature>
<keyword evidence="13" id="KW-1185">Reference proteome</keyword>
<dbReference type="EMBL" id="KZ302027">
    <property type="protein sequence ID" value="PFH49493.1"/>
    <property type="molecule type" value="Genomic_DNA"/>
</dbReference>
<dbReference type="InterPro" id="IPR011545">
    <property type="entry name" value="DEAD/DEAH_box_helicase_dom"/>
</dbReference>
<dbReference type="InterPro" id="IPR036389">
    <property type="entry name" value="RNase_III_sf"/>
</dbReference>
<evidence type="ECO:0000256" key="1">
    <source>
        <dbReference type="ARBA" id="ARBA00022737"/>
    </source>
</evidence>
<keyword evidence="3" id="KW-0378">Hydrolase</keyword>
<evidence type="ECO:0000256" key="6">
    <source>
        <dbReference type="PROSITE-ProRule" id="PRU00657"/>
    </source>
</evidence>
<accession>A0A2A9NP84</accession>
<dbReference type="InterPro" id="IPR001650">
    <property type="entry name" value="Helicase_C-like"/>
</dbReference>
<feature type="domain" description="Helicase C-terminal" evidence="10">
    <location>
        <begin position="391"/>
        <end position="569"/>
    </location>
</feature>
<dbReference type="STRING" id="703135.A0A2A9NP84"/>
<dbReference type="GO" id="GO:0004525">
    <property type="term" value="F:ribonuclease III activity"/>
    <property type="evidence" value="ECO:0007669"/>
    <property type="project" value="InterPro"/>
</dbReference>
<dbReference type="InterPro" id="IPR005034">
    <property type="entry name" value="Dicer_dimerisation"/>
</dbReference>
<keyword evidence="6" id="KW-0694">RNA-binding</keyword>
<dbReference type="GO" id="GO:0005737">
    <property type="term" value="C:cytoplasm"/>
    <property type="evidence" value="ECO:0007669"/>
    <property type="project" value="TreeGrafter"/>
</dbReference>
<dbReference type="Pfam" id="PF00271">
    <property type="entry name" value="Helicase_C"/>
    <property type="match status" value="1"/>
</dbReference>
<dbReference type="Pfam" id="PF00270">
    <property type="entry name" value="DEAD"/>
    <property type="match status" value="1"/>
</dbReference>
<dbReference type="InterPro" id="IPR038248">
    <property type="entry name" value="Dicer_dimer_sf"/>
</dbReference>
<name>A0A2A9NP84_9AGAR</name>
<evidence type="ECO:0000259" key="10">
    <source>
        <dbReference type="PROSITE" id="PS51194"/>
    </source>
</evidence>
<gene>
    <name evidence="12" type="ORF">AMATHDRAFT_63058</name>
</gene>
<dbReference type="InterPro" id="IPR014001">
    <property type="entry name" value="Helicase_ATP-bd"/>
</dbReference>
<dbReference type="Pfam" id="PF03368">
    <property type="entry name" value="Dicer_dimer"/>
    <property type="match status" value="1"/>
</dbReference>
<feature type="compositionally biased region" description="Basic residues" evidence="7">
    <location>
        <begin position="1633"/>
        <end position="1649"/>
    </location>
</feature>
<evidence type="ECO:0000256" key="3">
    <source>
        <dbReference type="ARBA" id="ARBA00022801"/>
    </source>
</evidence>
<dbReference type="PANTHER" id="PTHR14950:SF37">
    <property type="entry name" value="ENDORIBONUCLEASE DICER"/>
    <property type="match status" value="1"/>
</dbReference>
<comment type="similarity">
    <text evidence="6">Belongs to the helicase family. Dicer subfamily.</text>
</comment>
<dbReference type="InterPro" id="IPR027417">
    <property type="entry name" value="P-loop_NTPase"/>
</dbReference>
<dbReference type="CDD" id="cd18034">
    <property type="entry name" value="DEXHc_dicer"/>
    <property type="match status" value="1"/>
</dbReference>
<dbReference type="Gene3D" id="3.30.160.380">
    <property type="entry name" value="Dicer dimerisation domain"/>
    <property type="match status" value="1"/>
</dbReference>
<dbReference type="SMART" id="SM00487">
    <property type="entry name" value="DEXDc"/>
    <property type="match status" value="1"/>
</dbReference>
<dbReference type="Gene3D" id="1.10.1520.10">
    <property type="entry name" value="Ribonuclease III domain"/>
    <property type="match status" value="2"/>
</dbReference>
<dbReference type="GO" id="GO:0030422">
    <property type="term" value="P:siRNA processing"/>
    <property type="evidence" value="ECO:0007669"/>
    <property type="project" value="TreeGrafter"/>
</dbReference>
<evidence type="ECO:0000256" key="7">
    <source>
        <dbReference type="SAM" id="MobiDB-lite"/>
    </source>
</evidence>
<feature type="region of interest" description="Disordered" evidence="7">
    <location>
        <begin position="1630"/>
        <end position="1687"/>
    </location>
</feature>
<evidence type="ECO:0000313" key="13">
    <source>
        <dbReference type="Proteomes" id="UP000242287"/>
    </source>
</evidence>
<evidence type="ECO:0000256" key="4">
    <source>
        <dbReference type="ARBA" id="ARBA00022806"/>
    </source>
</evidence>
<proteinExistence type="inferred from homology"/>
<keyword evidence="5" id="KW-0067">ATP-binding</keyword>
<dbReference type="OrthoDB" id="416741at2759"/>
<sequence length="1699" mass="191873">MTVTNEDKTALPLRDTVIPPTRGYQQEMLEESLHRNIIIALDTGSGKTHIALLRMKLEAEREPSKVSWFLAPTVTLCEQQKNVIEASLPVSVGYVSGAMAPDQWKDATMWEDVLRTHRIMVTTPQVLLDALRHGYIRLGRDVNLIVFDEAHHAVSNHPYNRIMQEFYFDLPGRNDRGLPQGDRGNVRPMIMGLTASPIYGGDAFRAFRTIERNLDSTIRAPILNRTELATFVHRPVFKHVMYSPHQPGFSTNLATIISLIKSLDINDDPKVKALKQKFQSATPNSAEWRRLDQQLSSTIQKKDTFVHKGLRDLVASAEFLLCNIGTWTADWYTYTVVEHAKAAANPYNNIMINWTHEQKRYLLQLLNKLELIPISEHPIDVLDEISDKVTMLVKCLLAEKAEAEARNEAYSGIVFVERRDAVLALTELLKLHPRLKGVFNIGYLFGQSDNARRHSLLDVTRYIVKDTQKRTLNEFRIGDKNLIISTAVAEEGIDIQACGSVIRWDLPTNMASWAQSRGRARRKRSTFTLMFTKDGVGQANIAKWQKLEDEMVRLYNDPSRSRVVEEDLAIDDDDYGLELRHESTGALITLHSAISHLFHFCSVIPNTSSGHVDNRPLFDIYPPDMPEGWHEMTSSGAAANHLRGPPFGSTVTLPKCLNLPNREFTVECIYGSRISAHRHVALKAYSELWSLGLLNDHLLPITSMMEPERDDEVKEMLKDVEKRASTANVSLQMNPWAADETTDVDMDGDDWWWCSTLTIANHPSFFFFMRREPIEWMDGDAPLLYRPGQEPLKVHLLKLERVSGTTKMVEEAREFTRRLFWCFNSSRMEWDRLDFAYLFLPCEVNMTWDERRAMMLSLSETNLLPGDEVLARADHFGELFDYPEDFTVVKHGLIHGKAYQFVRWRREPLSAEEEEEVRSMNRSRKGDIEVEITYPLLVVRPLPPRTNFLIHITQTAVTKEPSPAEIKYLHLLPRRCRIPLLSPDQVDSAFLMPSVLRAVSMSTTVLSLSKSLFSGSLLSFIPIQLLINAMTAPAAGEQLNYQRLETLGDTVLKFMTTQYLLAEYPFWHEGYLARKKDHTVANVRLAKANIKHHLYRWIIRDCLISKKWRPLYEAVIVPPGSSPPESEGDGKNKKASKTQSLSTKVLADVVESLIGAAYIHGGLDLGYDCIQFFGLGLNWMPTQTHIIDAIQSRCPLLDIIPPQLALVEKMLGYTFTRKSLLIEALTHGSHESNSPTPSYERMELLGDAVLDIVVTDYLYRAPGKMYSPGHIHLRRSAVVNIHFLAYICMRTSVCEKSVIYKPTGRRSGGSSDDETDINGKAAYHSTRYAPPPIEKVTEQRETFLYQCMLHSSPRVLEDLRDTAARFEKYQEEISAALLCPPNTNMDTGGNTDSRPFFPWSLLTLLQAPKFLSDIIESLIGAVFLDSGGNLDLPPRSYTQHSTAEPASEVDAVHRVLRKLGVLDVLEWIVQADVDVFHPVSQLHQWASKKGRQVEYRMEKGRGKVGCVVLLDGEVVKVKVKKRKDKGKGREQGQGGTMMANAQPPPSAPPPFDFANPDAVLPDFFQPADGSKSDPIIVDDDDDDNEYEEVPLKASAVDRGGRAPMEQVKFAVAEAAIRVFRLRGVRENVEIMQRRKGSGGKGKKGKGKKGKEKEKEKEVEMEMEIDSGMLAKGKGKGKSREVGPLSPDVNTISIMTAMVT</sequence>
<organism evidence="12 13">
    <name type="scientific">Amanita thiersii Skay4041</name>
    <dbReference type="NCBI Taxonomy" id="703135"/>
    <lineage>
        <taxon>Eukaryota</taxon>
        <taxon>Fungi</taxon>
        <taxon>Dikarya</taxon>
        <taxon>Basidiomycota</taxon>
        <taxon>Agaricomycotina</taxon>
        <taxon>Agaricomycetes</taxon>
        <taxon>Agaricomycetidae</taxon>
        <taxon>Agaricales</taxon>
        <taxon>Pluteineae</taxon>
        <taxon>Amanitaceae</taxon>
        <taxon>Amanita</taxon>
    </lineage>
</organism>
<evidence type="ECO:0000256" key="2">
    <source>
        <dbReference type="ARBA" id="ARBA00022741"/>
    </source>
</evidence>
<dbReference type="SMART" id="SM00490">
    <property type="entry name" value="HELICc"/>
    <property type="match status" value="1"/>
</dbReference>
<dbReference type="InterPro" id="IPR000999">
    <property type="entry name" value="RNase_III_dom"/>
</dbReference>
<dbReference type="SUPFAM" id="SSF69065">
    <property type="entry name" value="RNase III domain-like"/>
    <property type="match status" value="2"/>
</dbReference>
<evidence type="ECO:0008006" key="14">
    <source>
        <dbReference type="Google" id="ProtNLM"/>
    </source>
</evidence>
<dbReference type="PANTHER" id="PTHR14950">
    <property type="entry name" value="DICER-RELATED"/>
    <property type="match status" value="1"/>
</dbReference>
<feature type="domain" description="RNase III" evidence="8">
    <location>
        <begin position="1009"/>
        <end position="1162"/>
    </location>
</feature>
<dbReference type="GO" id="GO:0005634">
    <property type="term" value="C:nucleus"/>
    <property type="evidence" value="ECO:0007669"/>
    <property type="project" value="TreeGrafter"/>
</dbReference>
<dbReference type="Pfam" id="PF00636">
    <property type="entry name" value="Ribonuclease_3"/>
    <property type="match status" value="2"/>
</dbReference>
<keyword evidence="4" id="KW-0347">Helicase</keyword>
<feature type="domain" description="Dicer dsRNA-binding fold" evidence="11">
    <location>
        <begin position="593"/>
        <end position="708"/>
    </location>
</feature>
<feature type="domain" description="Helicase ATP-binding" evidence="9">
    <location>
        <begin position="28"/>
        <end position="215"/>
    </location>
</feature>
<evidence type="ECO:0000256" key="5">
    <source>
        <dbReference type="ARBA" id="ARBA00022840"/>
    </source>
</evidence>
<feature type="compositionally biased region" description="Pro residues" evidence="7">
    <location>
        <begin position="1542"/>
        <end position="1551"/>
    </location>
</feature>
<dbReference type="PROSITE" id="PS51192">
    <property type="entry name" value="HELICASE_ATP_BIND_1"/>
    <property type="match status" value="1"/>
</dbReference>
<dbReference type="PROSITE" id="PS51194">
    <property type="entry name" value="HELICASE_CTER"/>
    <property type="match status" value="1"/>
</dbReference>
<keyword evidence="2" id="KW-0547">Nucleotide-binding</keyword>
<dbReference type="SUPFAM" id="SSF52540">
    <property type="entry name" value="P-loop containing nucleoside triphosphate hydrolases"/>
    <property type="match status" value="1"/>
</dbReference>
<evidence type="ECO:0000259" key="11">
    <source>
        <dbReference type="PROSITE" id="PS51327"/>
    </source>
</evidence>
<dbReference type="CDD" id="cd00593">
    <property type="entry name" value="RIBOc"/>
    <property type="match status" value="2"/>
</dbReference>
<feature type="region of interest" description="Disordered" evidence="7">
    <location>
        <begin position="1520"/>
        <end position="1583"/>
    </location>
</feature>
<dbReference type="PROSITE" id="PS51327">
    <property type="entry name" value="DICER_DSRBF"/>
    <property type="match status" value="1"/>
</dbReference>
<dbReference type="Proteomes" id="UP000242287">
    <property type="component" value="Unassembled WGS sequence"/>
</dbReference>
<dbReference type="GO" id="GO:0004386">
    <property type="term" value="F:helicase activity"/>
    <property type="evidence" value="ECO:0007669"/>
    <property type="project" value="UniProtKB-KW"/>
</dbReference>
<evidence type="ECO:0000259" key="9">
    <source>
        <dbReference type="PROSITE" id="PS51192"/>
    </source>
</evidence>
<dbReference type="GO" id="GO:0005524">
    <property type="term" value="F:ATP binding"/>
    <property type="evidence" value="ECO:0007669"/>
    <property type="project" value="UniProtKB-KW"/>
</dbReference>
<dbReference type="GO" id="GO:0003723">
    <property type="term" value="F:RNA binding"/>
    <property type="evidence" value="ECO:0007669"/>
    <property type="project" value="UniProtKB-UniRule"/>
</dbReference>
<dbReference type="SMART" id="SM00535">
    <property type="entry name" value="RIBOc"/>
    <property type="match status" value="2"/>
</dbReference>
<reference evidence="12 13" key="1">
    <citation type="submission" date="2014-02" db="EMBL/GenBank/DDBJ databases">
        <title>Transposable element dynamics among asymbiotic and ectomycorrhizal Amanita fungi.</title>
        <authorList>
            <consortium name="DOE Joint Genome Institute"/>
            <person name="Hess J."/>
            <person name="Skrede I."/>
            <person name="Wolfe B."/>
            <person name="LaButti K."/>
            <person name="Ohm R.A."/>
            <person name="Grigoriev I.V."/>
            <person name="Pringle A."/>
        </authorList>
    </citation>
    <scope>NUCLEOTIDE SEQUENCE [LARGE SCALE GENOMIC DNA]</scope>
    <source>
        <strain evidence="12 13">SKay4041</strain>
    </source>
</reference>
<dbReference type="PROSITE" id="PS50142">
    <property type="entry name" value="RNASE_3_2"/>
    <property type="match status" value="2"/>
</dbReference>
<evidence type="ECO:0000259" key="8">
    <source>
        <dbReference type="PROSITE" id="PS50142"/>
    </source>
</evidence>
<evidence type="ECO:0000313" key="12">
    <source>
        <dbReference type="EMBL" id="PFH49493.1"/>
    </source>
</evidence>
<dbReference type="Gene3D" id="3.40.50.300">
    <property type="entry name" value="P-loop containing nucleotide triphosphate hydrolases"/>
    <property type="match status" value="2"/>
</dbReference>